<keyword evidence="4" id="KW-0804">Transcription</keyword>
<evidence type="ECO:0000259" key="6">
    <source>
        <dbReference type="PROSITE" id="PS50977"/>
    </source>
</evidence>
<keyword evidence="8" id="KW-1185">Reference proteome</keyword>
<dbReference type="InterPro" id="IPR039538">
    <property type="entry name" value="BetI_C"/>
</dbReference>
<proteinExistence type="predicted"/>
<dbReference type="InterPro" id="IPR050109">
    <property type="entry name" value="HTH-type_TetR-like_transc_reg"/>
</dbReference>
<comment type="caution">
    <text evidence="7">The sequence shown here is derived from an EMBL/GenBank/DDBJ whole genome shotgun (WGS) entry which is preliminary data.</text>
</comment>
<dbReference type="InterPro" id="IPR001647">
    <property type="entry name" value="HTH_TetR"/>
</dbReference>
<dbReference type="InterPro" id="IPR009057">
    <property type="entry name" value="Homeodomain-like_sf"/>
</dbReference>
<dbReference type="Pfam" id="PF13977">
    <property type="entry name" value="TetR_C_6"/>
    <property type="match status" value="1"/>
</dbReference>
<dbReference type="SUPFAM" id="SSF48498">
    <property type="entry name" value="Tetracyclin repressor-like, C-terminal domain"/>
    <property type="match status" value="1"/>
</dbReference>
<evidence type="ECO:0000313" key="7">
    <source>
        <dbReference type="EMBL" id="MDR6269762.1"/>
    </source>
</evidence>
<accession>A0ABU1JEE1</accession>
<dbReference type="Gene3D" id="1.10.357.10">
    <property type="entry name" value="Tetracycline Repressor, domain 2"/>
    <property type="match status" value="1"/>
</dbReference>
<keyword evidence="2" id="KW-0805">Transcription regulation</keyword>
<feature type="domain" description="HTH tetR-type" evidence="6">
    <location>
        <begin position="7"/>
        <end position="67"/>
    </location>
</feature>
<dbReference type="Pfam" id="PF00440">
    <property type="entry name" value="TetR_N"/>
    <property type="match status" value="1"/>
</dbReference>
<evidence type="ECO:0000256" key="4">
    <source>
        <dbReference type="ARBA" id="ARBA00023163"/>
    </source>
</evidence>
<evidence type="ECO:0000256" key="3">
    <source>
        <dbReference type="ARBA" id="ARBA00023125"/>
    </source>
</evidence>
<dbReference type="PROSITE" id="PS50977">
    <property type="entry name" value="HTH_TETR_2"/>
    <property type="match status" value="1"/>
</dbReference>
<dbReference type="PANTHER" id="PTHR30055:SF234">
    <property type="entry name" value="HTH-TYPE TRANSCRIPTIONAL REGULATOR BETI"/>
    <property type="match status" value="1"/>
</dbReference>
<sequence length="200" mass="21824">MPNIPAVERRRSLIDAAFSIIARDGIAAASTRAVANEAGASLASYHYAFRSQAELMEALIEDTLSFERLGLESAMIDATDLRSTIELCLRNYFEGLKANPHREMAMLELTQYALRTPGLEHYASAQYQRYYALAEGLVNALAQGFGVRFALDSAALGRLIVVFTDGLTTTWLAERDDAQALQNIDTVAGVLMGFVQGEPA</sequence>
<keyword evidence="1" id="KW-0678">Repressor</keyword>
<gene>
    <name evidence="7" type="ORF">JOE69_002000</name>
</gene>
<evidence type="ECO:0000256" key="1">
    <source>
        <dbReference type="ARBA" id="ARBA00022491"/>
    </source>
</evidence>
<feature type="DNA-binding region" description="H-T-H motif" evidence="5">
    <location>
        <begin position="30"/>
        <end position="49"/>
    </location>
</feature>
<dbReference type="EMBL" id="JAVDQF010000001">
    <property type="protein sequence ID" value="MDR6269762.1"/>
    <property type="molecule type" value="Genomic_DNA"/>
</dbReference>
<evidence type="ECO:0000313" key="8">
    <source>
        <dbReference type="Proteomes" id="UP001185069"/>
    </source>
</evidence>
<dbReference type="SUPFAM" id="SSF46689">
    <property type="entry name" value="Homeodomain-like"/>
    <property type="match status" value="1"/>
</dbReference>
<reference evidence="7 8" key="1">
    <citation type="submission" date="2023-07" db="EMBL/GenBank/DDBJ databases">
        <title>Sequencing the genomes of 1000 actinobacteria strains.</title>
        <authorList>
            <person name="Klenk H.-P."/>
        </authorList>
    </citation>
    <scope>NUCLEOTIDE SEQUENCE [LARGE SCALE GENOMIC DNA]</scope>
    <source>
        <strain evidence="7 8">DSM 14555</strain>
    </source>
</reference>
<dbReference type="PANTHER" id="PTHR30055">
    <property type="entry name" value="HTH-TYPE TRANSCRIPTIONAL REGULATOR RUTR"/>
    <property type="match status" value="1"/>
</dbReference>
<organism evidence="7 8">
    <name type="scientific">Arthrobacter russicus</name>
    <dbReference type="NCBI Taxonomy" id="172040"/>
    <lineage>
        <taxon>Bacteria</taxon>
        <taxon>Bacillati</taxon>
        <taxon>Actinomycetota</taxon>
        <taxon>Actinomycetes</taxon>
        <taxon>Micrococcales</taxon>
        <taxon>Micrococcaceae</taxon>
        <taxon>Arthrobacter</taxon>
    </lineage>
</organism>
<protein>
    <submittedName>
        <fullName evidence="7">AcrR family transcriptional regulator</fullName>
    </submittedName>
</protein>
<evidence type="ECO:0000256" key="2">
    <source>
        <dbReference type="ARBA" id="ARBA00023015"/>
    </source>
</evidence>
<evidence type="ECO:0000256" key="5">
    <source>
        <dbReference type="PROSITE-ProRule" id="PRU00335"/>
    </source>
</evidence>
<dbReference type="Proteomes" id="UP001185069">
    <property type="component" value="Unassembled WGS sequence"/>
</dbReference>
<dbReference type="RefSeq" id="WP_309798325.1">
    <property type="nucleotide sequence ID" value="NZ_BAAAHY010000005.1"/>
</dbReference>
<dbReference type="InterPro" id="IPR036271">
    <property type="entry name" value="Tet_transcr_reg_TetR-rel_C_sf"/>
</dbReference>
<keyword evidence="3 5" id="KW-0238">DNA-binding</keyword>
<name>A0ABU1JEE1_9MICC</name>